<accession>A0A921JZA0</accession>
<dbReference type="Gene3D" id="1.10.1660.10">
    <property type="match status" value="1"/>
</dbReference>
<name>A0A921JZA0_9ACTN</name>
<dbReference type="EMBL" id="DYXM01000228">
    <property type="protein sequence ID" value="HJE91698.1"/>
    <property type="molecule type" value="Genomic_DNA"/>
</dbReference>
<dbReference type="PROSITE" id="PS00552">
    <property type="entry name" value="HTH_MERR_1"/>
    <property type="match status" value="1"/>
</dbReference>
<evidence type="ECO:0000256" key="1">
    <source>
        <dbReference type="ARBA" id="ARBA00022491"/>
    </source>
</evidence>
<dbReference type="RefSeq" id="WP_303914479.1">
    <property type="nucleotide sequence ID" value="NZ_DYXM01000228.1"/>
</dbReference>
<evidence type="ECO:0000313" key="6">
    <source>
        <dbReference type="EMBL" id="HJE91698.1"/>
    </source>
</evidence>
<evidence type="ECO:0000256" key="3">
    <source>
        <dbReference type="ARBA" id="ARBA00023125"/>
    </source>
</evidence>
<dbReference type="CDD" id="cd00592">
    <property type="entry name" value="HTH_MerR-like"/>
    <property type="match status" value="1"/>
</dbReference>
<dbReference type="GO" id="GO:0003677">
    <property type="term" value="F:DNA binding"/>
    <property type="evidence" value="ECO:0007669"/>
    <property type="project" value="UniProtKB-KW"/>
</dbReference>
<dbReference type="Pfam" id="PF13411">
    <property type="entry name" value="MerR_1"/>
    <property type="match status" value="1"/>
</dbReference>
<dbReference type="InterPro" id="IPR009061">
    <property type="entry name" value="DNA-bd_dom_put_sf"/>
</dbReference>
<protein>
    <submittedName>
        <fullName evidence="6">MerR family transcriptional regulator</fullName>
    </submittedName>
</protein>
<dbReference type="AlphaFoldDB" id="A0A921JZA0"/>
<gene>
    <name evidence="6" type="ORF">K8V11_11900</name>
</gene>
<reference evidence="6" key="2">
    <citation type="submission" date="2021-09" db="EMBL/GenBank/DDBJ databases">
        <authorList>
            <person name="Gilroy R."/>
        </authorList>
    </citation>
    <scope>NUCLEOTIDE SEQUENCE</scope>
    <source>
        <strain evidence="6">ChiGjej1B1-18357</strain>
    </source>
</reference>
<dbReference type="Proteomes" id="UP000776650">
    <property type="component" value="Unassembled WGS sequence"/>
</dbReference>
<dbReference type="PROSITE" id="PS50937">
    <property type="entry name" value="HTH_MERR_2"/>
    <property type="match status" value="1"/>
</dbReference>
<dbReference type="SMART" id="SM00422">
    <property type="entry name" value="HTH_MERR"/>
    <property type="match status" value="1"/>
</dbReference>
<dbReference type="PRINTS" id="PR00040">
    <property type="entry name" value="HTHMERR"/>
</dbReference>
<comment type="caution">
    <text evidence="6">The sequence shown here is derived from an EMBL/GenBank/DDBJ whole genome shotgun (WGS) entry which is preliminary data.</text>
</comment>
<dbReference type="PANTHER" id="PTHR30204:SF69">
    <property type="entry name" value="MERR-FAMILY TRANSCRIPTIONAL REGULATOR"/>
    <property type="match status" value="1"/>
</dbReference>
<proteinExistence type="predicted"/>
<keyword evidence="1" id="KW-0678">Repressor</keyword>
<keyword evidence="3" id="KW-0238">DNA-binding</keyword>
<feature type="domain" description="HTH merR-type" evidence="5">
    <location>
        <begin position="15"/>
        <end position="83"/>
    </location>
</feature>
<evidence type="ECO:0000313" key="7">
    <source>
        <dbReference type="Proteomes" id="UP000776650"/>
    </source>
</evidence>
<dbReference type="InterPro" id="IPR000551">
    <property type="entry name" value="MerR-type_HTH_dom"/>
</dbReference>
<evidence type="ECO:0000256" key="4">
    <source>
        <dbReference type="ARBA" id="ARBA00023163"/>
    </source>
</evidence>
<reference evidence="6" key="1">
    <citation type="journal article" date="2021" name="PeerJ">
        <title>Extensive microbial diversity within the chicken gut microbiome revealed by metagenomics and culture.</title>
        <authorList>
            <person name="Gilroy R."/>
            <person name="Ravi A."/>
            <person name="Getino M."/>
            <person name="Pursley I."/>
            <person name="Horton D.L."/>
            <person name="Alikhan N.F."/>
            <person name="Baker D."/>
            <person name="Gharbi K."/>
            <person name="Hall N."/>
            <person name="Watson M."/>
            <person name="Adriaenssens E.M."/>
            <person name="Foster-Nyarko E."/>
            <person name="Jarju S."/>
            <person name="Secka A."/>
            <person name="Antonio M."/>
            <person name="Oren A."/>
            <person name="Chaudhuri R.R."/>
            <person name="La Ragione R."/>
            <person name="Hildebrand F."/>
            <person name="Pallen M.J."/>
        </authorList>
    </citation>
    <scope>NUCLEOTIDE SEQUENCE</scope>
    <source>
        <strain evidence="6">ChiGjej1B1-18357</strain>
    </source>
</reference>
<evidence type="ECO:0000259" key="5">
    <source>
        <dbReference type="PROSITE" id="PS50937"/>
    </source>
</evidence>
<dbReference type="SUPFAM" id="SSF46955">
    <property type="entry name" value="Putative DNA-binding domain"/>
    <property type="match status" value="1"/>
</dbReference>
<dbReference type="InterPro" id="IPR047057">
    <property type="entry name" value="MerR_fam"/>
</dbReference>
<organism evidence="6 7">
    <name type="scientific">Dietzia timorensis</name>
    <dbReference type="NCBI Taxonomy" id="499555"/>
    <lineage>
        <taxon>Bacteria</taxon>
        <taxon>Bacillati</taxon>
        <taxon>Actinomycetota</taxon>
        <taxon>Actinomycetes</taxon>
        <taxon>Mycobacteriales</taxon>
        <taxon>Dietziaceae</taxon>
        <taxon>Dietzia</taxon>
    </lineage>
</organism>
<dbReference type="PANTHER" id="PTHR30204">
    <property type="entry name" value="REDOX-CYCLING DRUG-SENSING TRANSCRIPTIONAL ACTIVATOR SOXR"/>
    <property type="match status" value="1"/>
</dbReference>
<sequence length="160" mass="18299">MTENTANDTSMNENRWTVGEMAARVGVATHVLRHWEDEGLLRPERTPAGYRRYRLDDLIRILAIQHNQRAGMALPEIKAMLDMDNADRHRILEAHLDKLDKLSHEIELSRAMTEHALRCRNHDISRCPRFADIVGQVAEEPGHAPDFEQFGARPKADGTK</sequence>
<evidence type="ECO:0000256" key="2">
    <source>
        <dbReference type="ARBA" id="ARBA00023015"/>
    </source>
</evidence>
<keyword evidence="2" id="KW-0805">Transcription regulation</keyword>
<dbReference type="GO" id="GO:0003700">
    <property type="term" value="F:DNA-binding transcription factor activity"/>
    <property type="evidence" value="ECO:0007669"/>
    <property type="project" value="InterPro"/>
</dbReference>
<keyword evidence="4" id="KW-0804">Transcription</keyword>